<feature type="region of interest" description="Disordered" evidence="1">
    <location>
        <begin position="73"/>
        <end position="105"/>
    </location>
</feature>
<feature type="non-terminal residue" evidence="2">
    <location>
        <position position="105"/>
    </location>
</feature>
<accession>A0A392QSJ9</accession>
<evidence type="ECO:0000313" key="2">
    <source>
        <dbReference type="EMBL" id="MCI27258.1"/>
    </source>
</evidence>
<dbReference type="EMBL" id="LXQA010158271">
    <property type="protein sequence ID" value="MCI27258.1"/>
    <property type="molecule type" value="Genomic_DNA"/>
</dbReference>
<dbReference type="AlphaFoldDB" id="A0A392QSJ9"/>
<evidence type="ECO:0000313" key="3">
    <source>
        <dbReference type="Proteomes" id="UP000265520"/>
    </source>
</evidence>
<reference evidence="2 3" key="1">
    <citation type="journal article" date="2018" name="Front. Plant Sci.">
        <title>Red Clover (Trifolium pratense) and Zigzag Clover (T. medium) - A Picture of Genomic Similarities and Differences.</title>
        <authorList>
            <person name="Dluhosova J."/>
            <person name="Istvanek J."/>
            <person name="Nedelnik J."/>
            <person name="Repkova J."/>
        </authorList>
    </citation>
    <scope>NUCLEOTIDE SEQUENCE [LARGE SCALE GENOMIC DNA]</scope>
    <source>
        <strain evidence="3">cv. 10/8</strain>
        <tissue evidence="2">Leaf</tissue>
    </source>
</reference>
<sequence>MSPEDIQNIVSSINNSIQEDKSKKGGQEATQFSLDQMKSYFQKKYLNESEDEIMIRTLDHMKSQFLKTFPSCKEDTMSTSSQGSMDILAGESQSPTPEDFWDSLI</sequence>
<protein>
    <submittedName>
        <fullName evidence="2">Uncharacterized protein</fullName>
    </submittedName>
</protein>
<organism evidence="2 3">
    <name type="scientific">Trifolium medium</name>
    <dbReference type="NCBI Taxonomy" id="97028"/>
    <lineage>
        <taxon>Eukaryota</taxon>
        <taxon>Viridiplantae</taxon>
        <taxon>Streptophyta</taxon>
        <taxon>Embryophyta</taxon>
        <taxon>Tracheophyta</taxon>
        <taxon>Spermatophyta</taxon>
        <taxon>Magnoliopsida</taxon>
        <taxon>eudicotyledons</taxon>
        <taxon>Gunneridae</taxon>
        <taxon>Pentapetalae</taxon>
        <taxon>rosids</taxon>
        <taxon>fabids</taxon>
        <taxon>Fabales</taxon>
        <taxon>Fabaceae</taxon>
        <taxon>Papilionoideae</taxon>
        <taxon>50 kb inversion clade</taxon>
        <taxon>NPAAA clade</taxon>
        <taxon>Hologalegina</taxon>
        <taxon>IRL clade</taxon>
        <taxon>Trifolieae</taxon>
        <taxon>Trifolium</taxon>
    </lineage>
</organism>
<comment type="caution">
    <text evidence="2">The sequence shown here is derived from an EMBL/GenBank/DDBJ whole genome shotgun (WGS) entry which is preliminary data.</text>
</comment>
<proteinExistence type="predicted"/>
<name>A0A392QSJ9_9FABA</name>
<evidence type="ECO:0000256" key="1">
    <source>
        <dbReference type="SAM" id="MobiDB-lite"/>
    </source>
</evidence>
<keyword evidence="3" id="KW-1185">Reference proteome</keyword>
<dbReference type="Proteomes" id="UP000265520">
    <property type="component" value="Unassembled WGS sequence"/>
</dbReference>